<reference evidence="10" key="1">
    <citation type="submission" date="2021-01" db="EMBL/GenBank/DDBJ databases">
        <title>Rhizobium sp. strain KVB221 16S ribosomal RNA gene Genome sequencing and assembly.</title>
        <authorList>
            <person name="Kang M."/>
        </authorList>
    </citation>
    <scope>NUCLEOTIDE SEQUENCE</scope>
    <source>
        <strain evidence="10">KVB221</strain>
    </source>
</reference>
<dbReference type="GO" id="GO:0016020">
    <property type="term" value="C:membrane"/>
    <property type="evidence" value="ECO:0007669"/>
    <property type="project" value="TreeGrafter"/>
</dbReference>
<evidence type="ECO:0000313" key="10">
    <source>
        <dbReference type="EMBL" id="MBL0370956.1"/>
    </source>
</evidence>
<dbReference type="GO" id="GO:0005737">
    <property type="term" value="C:cytoplasm"/>
    <property type="evidence" value="ECO:0007669"/>
    <property type="project" value="UniProtKB-ARBA"/>
</dbReference>
<evidence type="ECO:0000256" key="6">
    <source>
        <dbReference type="ARBA" id="ARBA00022837"/>
    </source>
</evidence>
<feature type="active site" description="Charge relay system" evidence="7 8">
    <location>
        <position position="45"/>
    </location>
</feature>
<keyword evidence="6" id="KW-0106">Calcium</keyword>
<comment type="similarity">
    <text evidence="1">Belongs to the peptidase S8 family. Furin subfamily.</text>
</comment>
<evidence type="ECO:0000313" key="11">
    <source>
        <dbReference type="Proteomes" id="UP000633219"/>
    </source>
</evidence>
<dbReference type="SUPFAM" id="SSF49785">
    <property type="entry name" value="Galactose-binding domain-like"/>
    <property type="match status" value="1"/>
</dbReference>
<feature type="domain" description="P/Homo B" evidence="9">
    <location>
        <begin position="359"/>
        <end position="485"/>
    </location>
</feature>
<dbReference type="PANTHER" id="PTHR42884">
    <property type="entry name" value="PROPROTEIN CONVERTASE SUBTILISIN/KEXIN-RELATED"/>
    <property type="match status" value="1"/>
</dbReference>
<dbReference type="PANTHER" id="PTHR42884:SF14">
    <property type="entry name" value="NEUROENDOCRINE CONVERTASE 1"/>
    <property type="match status" value="1"/>
</dbReference>
<dbReference type="InterPro" id="IPR034182">
    <property type="entry name" value="Kexin/furin"/>
</dbReference>
<dbReference type="Pfam" id="PF01483">
    <property type="entry name" value="P_proprotein"/>
    <property type="match status" value="1"/>
</dbReference>
<comment type="caution">
    <text evidence="10">The sequence shown here is derived from an EMBL/GenBank/DDBJ whole genome shotgun (WGS) entry which is preliminary data.</text>
</comment>
<evidence type="ECO:0000256" key="7">
    <source>
        <dbReference type="PIRSR" id="PIRSR615500-1"/>
    </source>
</evidence>
<keyword evidence="2 8" id="KW-0645">Protease</keyword>
<keyword evidence="11" id="KW-1185">Reference proteome</keyword>
<dbReference type="InterPro" id="IPR002884">
    <property type="entry name" value="P_dom"/>
</dbReference>
<protein>
    <submittedName>
        <fullName evidence="10">S8 family serine peptidase</fullName>
    </submittedName>
</protein>
<dbReference type="PROSITE" id="PS00136">
    <property type="entry name" value="SUBTILASE_ASP"/>
    <property type="match status" value="1"/>
</dbReference>
<dbReference type="InterPro" id="IPR008979">
    <property type="entry name" value="Galactose-bd-like_sf"/>
</dbReference>
<dbReference type="InterPro" id="IPR011049">
    <property type="entry name" value="Serralysin-like_metalloprot_C"/>
</dbReference>
<evidence type="ECO:0000256" key="4">
    <source>
        <dbReference type="ARBA" id="ARBA00022801"/>
    </source>
</evidence>
<evidence type="ECO:0000256" key="3">
    <source>
        <dbReference type="ARBA" id="ARBA00022729"/>
    </source>
</evidence>
<dbReference type="GO" id="GO:0016485">
    <property type="term" value="P:protein processing"/>
    <property type="evidence" value="ECO:0007669"/>
    <property type="project" value="TreeGrafter"/>
</dbReference>
<name>A0A937CKX4_9HYPH</name>
<dbReference type="RefSeq" id="WP_201652833.1">
    <property type="nucleotide sequence ID" value="NZ_JAEQNC010000002.1"/>
</dbReference>
<keyword evidence="3" id="KW-0732">Signal</keyword>
<evidence type="ECO:0000256" key="1">
    <source>
        <dbReference type="ARBA" id="ARBA00005325"/>
    </source>
</evidence>
<keyword evidence="5 8" id="KW-0720">Serine protease</keyword>
<dbReference type="GO" id="GO:0012505">
    <property type="term" value="C:endomembrane system"/>
    <property type="evidence" value="ECO:0007669"/>
    <property type="project" value="UniProtKB-ARBA"/>
</dbReference>
<dbReference type="Gene3D" id="2.150.10.10">
    <property type="entry name" value="Serralysin-like metalloprotease, C-terminal"/>
    <property type="match status" value="1"/>
</dbReference>
<organism evidence="10 11">
    <name type="scientific">Rhizobium setariae</name>
    <dbReference type="NCBI Taxonomy" id="2801340"/>
    <lineage>
        <taxon>Bacteria</taxon>
        <taxon>Pseudomonadati</taxon>
        <taxon>Pseudomonadota</taxon>
        <taxon>Alphaproteobacteria</taxon>
        <taxon>Hyphomicrobiales</taxon>
        <taxon>Rhizobiaceae</taxon>
        <taxon>Rhizobium/Agrobacterium group</taxon>
        <taxon>Rhizobium</taxon>
    </lineage>
</organism>
<dbReference type="PRINTS" id="PR00723">
    <property type="entry name" value="SUBTILISIN"/>
</dbReference>
<dbReference type="EMBL" id="JAEQNC010000002">
    <property type="protein sequence ID" value="MBL0370956.1"/>
    <property type="molecule type" value="Genomic_DNA"/>
</dbReference>
<proteinExistence type="inferred from homology"/>
<dbReference type="Proteomes" id="UP000633219">
    <property type="component" value="Unassembled WGS sequence"/>
</dbReference>
<dbReference type="InterPro" id="IPR023828">
    <property type="entry name" value="Peptidase_S8_Ser-AS"/>
</dbReference>
<dbReference type="InterPro" id="IPR000209">
    <property type="entry name" value="Peptidase_S8/S53_dom"/>
</dbReference>
<feature type="active site" description="Charge relay system" evidence="7 8">
    <location>
        <position position="83"/>
    </location>
</feature>
<accession>A0A937CKX4</accession>
<dbReference type="GO" id="GO:0004252">
    <property type="term" value="F:serine-type endopeptidase activity"/>
    <property type="evidence" value="ECO:0007669"/>
    <property type="project" value="UniProtKB-UniRule"/>
</dbReference>
<gene>
    <name evidence="10" type="ORF">JJB09_02845</name>
</gene>
<evidence type="ECO:0000259" key="9">
    <source>
        <dbReference type="PROSITE" id="PS51829"/>
    </source>
</evidence>
<dbReference type="SUPFAM" id="SSF52743">
    <property type="entry name" value="Subtilisin-like"/>
    <property type="match status" value="1"/>
</dbReference>
<dbReference type="InterPro" id="IPR015500">
    <property type="entry name" value="Peptidase_S8_subtilisin-rel"/>
</dbReference>
<dbReference type="InterPro" id="IPR036852">
    <property type="entry name" value="Peptidase_S8/S53_dom_sf"/>
</dbReference>
<dbReference type="InterPro" id="IPR023827">
    <property type="entry name" value="Peptidase_S8_Asp-AS"/>
</dbReference>
<dbReference type="SUPFAM" id="SSF51120">
    <property type="entry name" value="beta-Roll"/>
    <property type="match status" value="1"/>
</dbReference>
<keyword evidence="4 8" id="KW-0378">Hydrolase</keyword>
<evidence type="ECO:0000256" key="8">
    <source>
        <dbReference type="PROSITE-ProRule" id="PRU01240"/>
    </source>
</evidence>
<evidence type="ECO:0000256" key="5">
    <source>
        <dbReference type="ARBA" id="ARBA00022825"/>
    </source>
</evidence>
<dbReference type="AlphaFoldDB" id="A0A937CKX4"/>
<dbReference type="CDD" id="cd04059">
    <property type="entry name" value="Peptidases_S8_Protein_convertases_Kexins_Furin-like"/>
    <property type="match status" value="1"/>
</dbReference>
<dbReference type="PROSITE" id="PS51892">
    <property type="entry name" value="SUBTILASE"/>
    <property type="match status" value="1"/>
</dbReference>
<dbReference type="PROSITE" id="PS00138">
    <property type="entry name" value="SUBTILASE_SER"/>
    <property type="match status" value="1"/>
</dbReference>
<feature type="active site" description="Charge relay system" evidence="7 8">
    <location>
        <position position="265"/>
    </location>
</feature>
<dbReference type="PROSITE" id="PS51829">
    <property type="entry name" value="P_HOMO_B"/>
    <property type="match status" value="1"/>
</dbReference>
<sequence length="690" mass="73556">MSIPTDTLFSQQWHLLNMVAGEYDLNVTSVWDEFTGRGVKVMVIDDGFDHAHPDLLPNYDTANDHDYGNDDANAAPFYTSDNHGTAVMGLIGAANNGTGAVGVAYNSTLIGARIDYNLNANDWTTNLIGALRDAVDLDVGVVNMSFGGAGDFDSYDGAANIARFHKALDYAVSEGRDGLGLALVKSAGNFRTSLTDVNHNQADNDSRHILVAAVDRNGYVSSYSSYGAPVLVSGFGSQFEVVTTDRLGADGYDAGDFTFDFSGTSAAAPMVSGIVALMLEANDQLGWRDIQSILAASARHVGSNVDGSSLAGSELNPWNWNGAANWNGGGMHYSEDYGYGLVDALAAVRMAESWTDQSTSANERLVTADLLDRRVIIPDGDLNGKLFSDRLTGKLVVERVTVTLDLDVANTADLRVFLIGPEGHRQRLIADAQAWTYDGKYTFHSQAFRGEMSNGDWKVRIVDDAFGYQTAVSDVKVRAYGSKPTANDTYLYTNEFSDFLGSHSNNLNDRDGGRDLMNAAAVTGAMTVDLAAGTALVDGVSMLVKGIESVFGGDGDDLLTGNNAANLIAGGRGQDTLAGGRAGDRFIFRVVADSRDGVTHDLIADFGIGADIIDLGDIDTRTRKGDQDFTYIGARNFHNVAGEVHFVRVDNAGTNDDYTLVEADLDGDGAADLQIELSGLLALAKSDFIL</sequence>
<evidence type="ECO:0000256" key="2">
    <source>
        <dbReference type="ARBA" id="ARBA00022670"/>
    </source>
</evidence>
<dbReference type="Gene3D" id="3.40.50.200">
    <property type="entry name" value="Peptidase S8/S53 domain"/>
    <property type="match status" value="1"/>
</dbReference>
<dbReference type="Pfam" id="PF00082">
    <property type="entry name" value="Peptidase_S8"/>
    <property type="match status" value="1"/>
</dbReference>